<protein>
    <submittedName>
        <fullName evidence="1">Uncharacterized protein</fullName>
    </submittedName>
</protein>
<organism evidence="1 2">
    <name type="scientific">Arctium lappa</name>
    <name type="common">Greater burdock</name>
    <name type="synonym">Lappa major</name>
    <dbReference type="NCBI Taxonomy" id="4217"/>
    <lineage>
        <taxon>Eukaryota</taxon>
        <taxon>Viridiplantae</taxon>
        <taxon>Streptophyta</taxon>
        <taxon>Embryophyta</taxon>
        <taxon>Tracheophyta</taxon>
        <taxon>Spermatophyta</taxon>
        <taxon>Magnoliopsida</taxon>
        <taxon>eudicotyledons</taxon>
        <taxon>Gunneridae</taxon>
        <taxon>Pentapetalae</taxon>
        <taxon>asterids</taxon>
        <taxon>campanulids</taxon>
        <taxon>Asterales</taxon>
        <taxon>Asteraceae</taxon>
        <taxon>Carduoideae</taxon>
        <taxon>Cardueae</taxon>
        <taxon>Arctiinae</taxon>
        <taxon>Arctium</taxon>
    </lineage>
</organism>
<reference evidence="1 2" key="2">
    <citation type="journal article" date="2022" name="Mol. Ecol. Resour.">
        <title>The genomes of chicory, endive, great burdock and yacon provide insights into Asteraceae paleo-polyploidization history and plant inulin production.</title>
        <authorList>
            <person name="Fan W."/>
            <person name="Wang S."/>
            <person name="Wang H."/>
            <person name="Wang A."/>
            <person name="Jiang F."/>
            <person name="Liu H."/>
            <person name="Zhao H."/>
            <person name="Xu D."/>
            <person name="Zhang Y."/>
        </authorList>
    </citation>
    <scope>NUCLEOTIDE SEQUENCE [LARGE SCALE GENOMIC DNA]</scope>
    <source>
        <strain evidence="2">cv. Niubang</strain>
    </source>
</reference>
<keyword evidence="2" id="KW-1185">Reference proteome</keyword>
<accession>A0ACB9B2B4</accession>
<comment type="caution">
    <text evidence="1">The sequence shown here is derived from an EMBL/GenBank/DDBJ whole genome shotgun (WGS) entry which is preliminary data.</text>
</comment>
<dbReference type="EMBL" id="CM042053">
    <property type="protein sequence ID" value="KAI3716346.1"/>
    <property type="molecule type" value="Genomic_DNA"/>
</dbReference>
<evidence type="ECO:0000313" key="1">
    <source>
        <dbReference type="EMBL" id="KAI3716346.1"/>
    </source>
</evidence>
<name>A0ACB9B2B4_ARCLA</name>
<proteinExistence type="predicted"/>
<dbReference type="Proteomes" id="UP001055879">
    <property type="component" value="Linkage Group LG07"/>
</dbReference>
<reference evidence="2" key="1">
    <citation type="journal article" date="2022" name="Mol. Ecol. Resour.">
        <title>The genomes of chicory, endive, great burdock and yacon provide insights into Asteraceae palaeo-polyploidization history and plant inulin production.</title>
        <authorList>
            <person name="Fan W."/>
            <person name="Wang S."/>
            <person name="Wang H."/>
            <person name="Wang A."/>
            <person name="Jiang F."/>
            <person name="Liu H."/>
            <person name="Zhao H."/>
            <person name="Xu D."/>
            <person name="Zhang Y."/>
        </authorList>
    </citation>
    <scope>NUCLEOTIDE SEQUENCE [LARGE SCALE GENOMIC DNA]</scope>
    <source>
        <strain evidence="2">cv. Niubang</strain>
    </source>
</reference>
<sequence>MFLDKGSFLLKTKNVSPQNLSKIKRNSSTQISPARSQHSNLSHRHASKQINGFFIISVSPFSDSSI</sequence>
<gene>
    <name evidence="1" type="ORF">L6452_23619</name>
</gene>
<evidence type="ECO:0000313" key="2">
    <source>
        <dbReference type="Proteomes" id="UP001055879"/>
    </source>
</evidence>